<feature type="region of interest" description="Disordered" evidence="1">
    <location>
        <begin position="198"/>
        <end position="226"/>
    </location>
</feature>
<reference evidence="3" key="1">
    <citation type="journal article" date="2020" name="Nature">
        <title>Giant virus diversity and host interactions through global metagenomics.</title>
        <authorList>
            <person name="Schulz F."/>
            <person name="Roux S."/>
            <person name="Paez-Espino D."/>
            <person name="Jungbluth S."/>
            <person name="Walsh D.A."/>
            <person name="Denef V.J."/>
            <person name="McMahon K.D."/>
            <person name="Konstantinidis K.T."/>
            <person name="Eloe-Fadrosh E.A."/>
            <person name="Kyrpides N.C."/>
            <person name="Woyke T."/>
        </authorList>
    </citation>
    <scope>NUCLEOTIDE SEQUENCE</scope>
    <source>
        <strain evidence="3">GVMAG-S-1039698-54</strain>
    </source>
</reference>
<name>A0A6C0AKC8_9ZZZZ</name>
<dbReference type="AlphaFoldDB" id="A0A6C0AKC8"/>
<evidence type="ECO:0000256" key="1">
    <source>
        <dbReference type="SAM" id="MobiDB-lite"/>
    </source>
</evidence>
<feature type="transmembrane region" description="Helical" evidence="2">
    <location>
        <begin position="102"/>
        <end position="120"/>
    </location>
</feature>
<proteinExistence type="predicted"/>
<evidence type="ECO:0000313" key="3">
    <source>
        <dbReference type="EMBL" id="QHS80076.1"/>
    </source>
</evidence>
<organism evidence="3">
    <name type="scientific">viral metagenome</name>
    <dbReference type="NCBI Taxonomy" id="1070528"/>
    <lineage>
        <taxon>unclassified sequences</taxon>
        <taxon>metagenomes</taxon>
        <taxon>organismal metagenomes</taxon>
    </lineage>
</organism>
<keyword evidence="2" id="KW-0812">Transmembrane</keyword>
<dbReference type="EMBL" id="MN740675">
    <property type="protein sequence ID" value="QHS80076.1"/>
    <property type="molecule type" value="Genomic_DNA"/>
</dbReference>
<protein>
    <submittedName>
        <fullName evidence="3">Uncharacterized protein</fullName>
    </submittedName>
</protein>
<keyword evidence="2" id="KW-1133">Transmembrane helix</keyword>
<sequence length="250" mass="27726">MEKVENTVNELTNTNFIKHVFNFDKETQMCLLNIVQYLVLALIPISIYNRFVNNVIPEPNETKGSLEILAEVLAHLAAILVGIFFVHRVVTYLPTYSGKDYGNLNMFSIILLLLVIVYDIQGKVGMKMNFLLNRLSELWNGKQLIEGNTNKNPNVQVQSSALRIPDPARHAPSRADYVNTHEQMNPGANKMQNAIRNSVGTPQEPSATSQGNYQQSPGYNGLVDAKEPGQEMFEPMAANAALGGGFGSSW</sequence>
<feature type="transmembrane region" description="Helical" evidence="2">
    <location>
        <begin position="72"/>
        <end position="90"/>
    </location>
</feature>
<keyword evidence="2" id="KW-0472">Membrane</keyword>
<feature type="transmembrane region" description="Helical" evidence="2">
    <location>
        <begin position="34"/>
        <end position="51"/>
    </location>
</feature>
<accession>A0A6C0AKC8</accession>
<evidence type="ECO:0000256" key="2">
    <source>
        <dbReference type="SAM" id="Phobius"/>
    </source>
</evidence>
<feature type="compositionally biased region" description="Polar residues" evidence="1">
    <location>
        <begin position="198"/>
        <end position="218"/>
    </location>
</feature>